<accession>W9RLT3</accession>
<dbReference type="STRING" id="981085.W9RLT3"/>
<feature type="region of interest" description="Disordered" evidence="1">
    <location>
        <begin position="490"/>
        <end position="511"/>
    </location>
</feature>
<evidence type="ECO:0000313" key="4">
    <source>
        <dbReference type="Proteomes" id="UP000030645"/>
    </source>
</evidence>
<proteinExistence type="predicted"/>
<protein>
    <recommendedName>
        <fullName evidence="2">PAP/OAS1 substrate-binding-related domain-containing protein</fullName>
    </recommendedName>
</protein>
<sequence length="556" mass="62185">MVCVGNYSSETIKRLQFCLMQGIHFPAEALSFKELPCKRVKIVKCTVKNIPVDISFNQMAGLCTLCFMEQVDELIGKDHLFKRSILLIKAWCYYESRILGAHHGLISTYALETLVFYKFLEYYSTFDWSNYCITINGPVALSSFAEVTAEGIEAGGDGLLLSMAFLRNCRDLFSLPIKAHEVEVHEFPIKRLNILDPLNEKNNLGRSVSKGNFHRIMCALSHGAQKLGEILLLPGASMGEELEKFFENTLDRNGRGERPDALVPVHAFGTGKCEPSDLTGDYDSYYGGLHYTQLYHEYALAASVQPGLFYSYVWDQSTLTWTLQLNGNGFFQGGTDGYYPMVPFYHPYPSQLSATGFDIAGMGRSRGTGTFIPELTHELYKDFYKDVDKDVNKKVKKKNPEPTRRGLWIKSAHKIDQVDSPTVTGKDQEIQDKKSSPPDLSLEQFPVLQVTTRSNPPAISESAELSAKTMQLKQSTTTFGTIKFPTFKRTPSPLGLPSQLPSEQADPATSYPTDSTLYSAALGVQKKEELSVTVEKRISGQLYELEDGKDFPPLAF</sequence>
<dbReference type="eggNOG" id="KOG1906">
    <property type="taxonomic scope" value="Eukaryota"/>
</dbReference>
<feature type="compositionally biased region" description="Basic and acidic residues" evidence="1">
    <location>
        <begin position="426"/>
        <end position="436"/>
    </location>
</feature>
<dbReference type="Proteomes" id="UP000030645">
    <property type="component" value="Unassembled WGS sequence"/>
</dbReference>
<dbReference type="Pfam" id="PF26180">
    <property type="entry name" value="PAP-OAS1"/>
    <property type="match status" value="1"/>
</dbReference>
<dbReference type="SUPFAM" id="SSF81631">
    <property type="entry name" value="PAP/OAS1 substrate-binding domain"/>
    <property type="match status" value="1"/>
</dbReference>
<feature type="domain" description="PAP/OAS1 substrate-binding-related" evidence="2">
    <location>
        <begin position="115"/>
        <end position="250"/>
    </location>
</feature>
<gene>
    <name evidence="3" type="ORF">L484_011229</name>
</gene>
<reference evidence="4" key="1">
    <citation type="submission" date="2013-01" db="EMBL/GenBank/DDBJ databases">
        <title>Draft Genome Sequence of a Mulberry Tree, Morus notabilis C.K. Schneid.</title>
        <authorList>
            <person name="He N."/>
            <person name="Zhao S."/>
        </authorList>
    </citation>
    <scope>NUCLEOTIDE SEQUENCE</scope>
</reference>
<evidence type="ECO:0000259" key="2">
    <source>
        <dbReference type="Pfam" id="PF26180"/>
    </source>
</evidence>
<dbReference type="InterPro" id="IPR043519">
    <property type="entry name" value="NT_sf"/>
</dbReference>
<dbReference type="AlphaFoldDB" id="W9RLT3"/>
<dbReference type="PANTHER" id="PTHR45979">
    <property type="entry name" value="PAP/OAS1 SUBSTRATE-BINDING DOMAIN SUPERFAMILY"/>
    <property type="match status" value="1"/>
</dbReference>
<dbReference type="PANTHER" id="PTHR45979:SF6">
    <property type="entry name" value="NUCLEOTIDYLTRANSFERASE DOMAIN PROTEIN"/>
    <property type="match status" value="1"/>
</dbReference>
<name>W9RLT3_9ROSA</name>
<dbReference type="SUPFAM" id="SSF81301">
    <property type="entry name" value="Nucleotidyltransferase"/>
    <property type="match status" value="1"/>
</dbReference>
<feature type="region of interest" description="Disordered" evidence="1">
    <location>
        <begin position="418"/>
        <end position="440"/>
    </location>
</feature>
<dbReference type="EMBL" id="KE345243">
    <property type="protein sequence ID" value="EXB96519.1"/>
    <property type="molecule type" value="Genomic_DNA"/>
</dbReference>
<dbReference type="Gene3D" id="1.10.1410.10">
    <property type="match status" value="1"/>
</dbReference>
<evidence type="ECO:0000313" key="3">
    <source>
        <dbReference type="EMBL" id="EXB96519.1"/>
    </source>
</evidence>
<organism evidence="3 4">
    <name type="scientific">Morus notabilis</name>
    <dbReference type="NCBI Taxonomy" id="981085"/>
    <lineage>
        <taxon>Eukaryota</taxon>
        <taxon>Viridiplantae</taxon>
        <taxon>Streptophyta</taxon>
        <taxon>Embryophyta</taxon>
        <taxon>Tracheophyta</taxon>
        <taxon>Spermatophyta</taxon>
        <taxon>Magnoliopsida</taxon>
        <taxon>eudicotyledons</taxon>
        <taxon>Gunneridae</taxon>
        <taxon>Pentapetalae</taxon>
        <taxon>rosids</taxon>
        <taxon>fabids</taxon>
        <taxon>Rosales</taxon>
        <taxon>Moraceae</taxon>
        <taxon>Moreae</taxon>
        <taxon>Morus</taxon>
    </lineage>
</organism>
<evidence type="ECO:0000256" key="1">
    <source>
        <dbReference type="SAM" id="MobiDB-lite"/>
    </source>
</evidence>
<dbReference type="InterPro" id="IPR058921">
    <property type="entry name" value="PAP/OAS1-rel"/>
</dbReference>
<dbReference type="InterPro" id="IPR058920">
    <property type="entry name" value="PAP-OAS1-bd-rel"/>
</dbReference>
<feature type="compositionally biased region" description="Low complexity" evidence="1">
    <location>
        <begin position="491"/>
        <end position="502"/>
    </location>
</feature>
<keyword evidence="4" id="KW-1185">Reference proteome</keyword>